<proteinExistence type="predicted"/>
<organism evidence="2 3">
    <name type="scientific">Rhizobium rosettiformans W3</name>
    <dbReference type="NCBI Taxonomy" id="538378"/>
    <lineage>
        <taxon>Bacteria</taxon>
        <taxon>Pseudomonadati</taxon>
        <taxon>Pseudomonadota</taxon>
        <taxon>Alphaproteobacteria</taxon>
        <taxon>Hyphomicrobiales</taxon>
        <taxon>Rhizobiaceae</taxon>
        <taxon>Rhizobium/Agrobacterium group</taxon>
        <taxon>Rhizobium</taxon>
    </lineage>
</organism>
<name>A0A4S8Q4E6_9HYPH</name>
<sequence>MIKTSRTISAAMQVLLCLSPLAGPAHAAESVYTDLDLDACETLAEDMMGVSLKCEGYKDYPVYFKEGDLRQSVIFGTIDQVLIDGAYESFAAFNRVNTKIEWRLNESGEPVAAILRWFIENPGPSGSPSPESTGQVLVISRVGDAGFPGSCFVAMVDAKANRNANELARQAADSDAADFACGMTEPQWIGKRGDLTSERTFSWPEGYVVE</sequence>
<dbReference type="RefSeq" id="WP_136539447.1">
    <property type="nucleotide sequence ID" value="NZ_STGU01000003.1"/>
</dbReference>
<accession>A0A4S8Q4E6</accession>
<feature type="signal peptide" evidence="1">
    <location>
        <begin position="1"/>
        <end position="27"/>
    </location>
</feature>
<feature type="chain" id="PRO_5020745855" evidence="1">
    <location>
        <begin position="28"/>
        <end position="210"/>
    </location>
</feature>
<comment type="caution">
    <text evidence="2">The sequence shown here is derived from an EMBL/GenBank/DDBJ whole genome shotgun (WGS) entry which is preliminary data.</text>
</comment>
<reference evidence="2 3" key="1">
    <citation type="submission" date="2019-04" db="EMBL/GenBank/DDBJ databases">
        <title>genome sequence of strain W3.</title>
        <authorList>
            <person name="Gao J."/>
            <person name="Sun J."/>
        </authorList>
    </citation>
    <scope>NUCLEOTIDE SEQUENCE [LARGE SCALE GENOMIC DNA]</scope>
    <source>
        <strain evidence="2 3">W3</strain>
    </source>
</reference>
<gene>
    <name evidence="2" type="ORF">FAA86_07500</name>
</gene>
<dbReference type="Proteomes" id="UP000307378">
    <property type="component" value="Unassembled WGS sequence"/>
</dbReference>
<evidence type="ECO:0000313" key="2">
    <source>
        <dbReference type="EMBL" id="THV37425.1"/>
    </source>
</evidence>
<evidence type="ECO:0000256" key="1">
    <source>
        <dbReference type="SAM" id="SignalP"/>
    </source>
</evidence>
<dbReference type="AlphaFoldDB" id="A0A4S8Q4E6"/>
<protein>
    <submittedName>
        <fullName evidence="2">Uncharacterized protein</fullName>
    </submittedName>
</protein>
<evidence type="ECO:0000313" key="3">
    <source>
        <dbReference type="Proteomes" id="UP000307378"/>
    </source>
</evidence>
<dbReference type="EMBL" id="STGU01000003">
    <property type="protein sequence ID" value="THV37425.1"/>
    <property type="molecule type" value="Genomic_DNA"/>
</dbReference>
<keyword evidence="1" id="KW-0732">Signal</keyword>